<dbReference type="EMBL" id="LXQA010118509">
    <property type="protein sequence ID" value="MCI20171.1"/>
    <property type="molecule type" value="Genomic_DNA"/>
</dbReference>
<keyword evidence="2" id="KW-1185">Reference proteome</keyword>
<dbReference type="AlphaFoldDB" id="A0A392Q781"/>
<protein>
    <submittedName>
        <fullName evidence="1">Uncharacterized protein</fullName>
    </submittedName>
</protein>
<feature type="non-terminal residue" evidence="1">
    <location>
        <position position="1"/>
    </location>
</feature>
<dbReference type="Proteomes" id="UP000265520">
    <property type="component" value="Unassembled WGS sequence"/>
</dbReference>
<accession>A0A392Q781</accession>
<sequence>HAGISVKKDVSMNFLIDPQEGRLTLCSTGVHVYGW</sequence>
<organism evidence="1 2">
    <name type="scientific">Trifolium medium</name>
    <dbReference type="NCBI Taxonomy" id="97028"/>
    <lineage>
        <taxon>Eukaryota</taxon>
        <taxon>Viridiplantae</taxon>
        <taxon>Streptophyta</taxon>
        <taxon>Embryophyta</taxon>
        <taxon>Tracheophyta</taxon>
        <taxon>Spermatophyta</taxon>
        <taxon>Magnoliopsida</taxon>
        <taxon>eudicotyledons</taxon>
        <taxon>Gunneridae</taxon>
        <taxon>Pentapetalae</taxon>
        <taxon>rosids</taxon>
        <taxon>fabids</taxon>
        <taxon>Fabales</taxon>
        <taxon>Fabaceae</taxon>
        <taxon>Papilionoideae</taxon>
        <taxon>50 kb inversion clade</taxon>
        <taxon>NPAAA clade</taxon>
        <taxon>Hologalegina</taxon>
        <taxon>IRL clade</taxon>
        <taxon>Trifolieae</taxon>
        <taxon>Trifolium</taxon>
    </lineage>
</organism>
<proteinExistence type="predicted"/>
<evidence type="ECO:0000313" key="2">
    <source>
        <dbReference type="Proteomes" id="UP000265520"/>
    </source>
</evidence>
<evidence type="ECO:0000313" key="1">
    <source>
        <dbReference type="EMBL" id="MCI20171.1"/>
    </source>
</evidence>
<name>A0A392Q781_9FABA</name>
<comment type="caution">
    <text evidence="1">The sequence shown here is derived from an EMBL/GenBank/DDBJ whole genome shotgun (WGS) entry which is preliminary data.</text>
</comment>
<reference evidence="1 2" key="1">
    <citation type="journal article" date="2018" name="Front. Plant Sci.">
        <title>Red Clover (Trifolium pratense) and Zigzag Clover (T. medium) - A Picture of Genomic Similarities and Differences.</title>
        <authorList>
            <person name="Dluhosova J."/>
            <person name="Istvanek J."/>
            <person name="Nedelnik J."/>
            <person name="Repkova J."/>
        </authorList>
    </citation>
    <scope>NUCLEOTIDE SEQUENCE [LARGE SCALE GENOMIC DNA]</scope>
    <source>
        <strain evidence="2">cv. 10/8</strain>
        <tissue evidence="1">Leaf</tissue>
    </source>
</reference>